<dbReference type="AlphaFoldDB" id="N1JIP1"/>
<organism evidence="1 2">
    <name type="scientific">Blumeria graminis f. sp. hordei (strain DH14)</name>
    <name type="common">Barley powdery mildew</name>
    <name type="synonym">Oidium monilioides f. sp. hordei</name>
    <dbReference type="NCBI Taxonomy" id="546991"/>
    <lineage>
        <taxon>Eukaryota</taxon>
        <taxon>Fungi</taxon>
        <taxon>Dikarya</taxon>
        <taxon>Ascomycota</taxon>
        <taxon>Pezizomycotina</taxon>
        <taxon>Leotiomycetes</taxon>
        <taxon>Erysiphales</taxon>
        <taxon>Erysiphaceae</taxon>
        <taxon>Blumeria</taxon>
        <taxon>Blumeria hordei</taxon>
    </lineage>
</organism>
<dbReference type="Proteomes" id="UP000015441">
    <property type="component" value="Unassembled WGS sequence"/>
</dbReference>
<comment type="caution">
    <text evidence="1">The sequence shown here is derived from an EMBL/GenBank/DDBJ whole genome shotgun (WGS) entry which is preliminary data.</text>
</comment>
<reference evidence="1 2" key="1">
    <citation type="journal article" date="2010" name="Science">
        <title>Genome expansion and gene loss in powdery mildew fungi reveal tradeoffs in extreme parasitism.</title>
        <authorList>
            <person name="Spanu P.D."/>
            <person name="Abbott J.C."/>
            <person name="Amselem J."/>
            <person name="Burgis T.A."/>
            <person name="Soanes D.M."/>
            <person name="Stueber K."/>
            <person name="Ver Loren van Themaat E."/>
            <person name="Brown J.K.M."/>
            <person name="Butcher S.A."/>
            <person name="Gurr S.J."/>
            <person name="Lebrun M.-H."/>
            <person name="Ridout C.J."/>
            <person name="Schulze-Lefert P."/>
            <person name="Talbot N.J."/>
            <person name="Ahmadinejad N."/>
            <person name="Ametz C."/>
            <person name="Barton G.R."/>
            <person name="Benjdia M."/>
            <person name="Bidzinski P."/>
            <person name="Bindschedler L.V."/>
            <person name="Both M."/>
            <person name="Brewer M.T."/>
            <person name="Cadle-Davidson L."/>
            <person name="Cadle-Davidson M.M."/>
            <person name="Collemare J."/>
            <person name="Cramer R."/>
            <person name="Frenkel O."/>
            <person name="Godfrey D."/>
            <person name="Harriman J."/>
            <person name="Hoede C."/>
            <person name="King B.C."/>
            <person name="Klages S."/>
            <person name="Kleemann J."/>
            <person name="Knoll D."/>
            <person name="Koti P.S."/>
            <person name="Kreplak J."/>
            <person name="Lopez-Ruiz F.J."/>
            <person name="Lu X."/>
            <person name="Maekawa T."/>
            <person name="Mahanil S."/>
            <person name="Micali C."/>
            <person name="Milgroom M.G."/>
            <person name="Montana G."/>
            <person name="Noir S."/>
            <person name="O'Connell R.J."/>
            <person name="Oberhaensli S."/>
            <person name="Parlange F."/>
            <person name="Pedersen C."/>
            <person name="Quesneville H."/>
            <person name="Reinhardt R."/>
            <person name="Rott M."/>
            <person name="Sacristan S."/>
            <person name="Schmidt S.M."/>
            <person name="Schoen M."/>
            <person name="Skamnioti P."/>
            <person name="Sommer H."/>
            <person name="Stephens A."/>
            <person name="Takahara H."/>
            <person name="Thordal-Christensen H."/>
            <person name="Vigouroux M."/>
            <person name="Wessling R."/>
            <person name="Wicker T."/>
            <person name="Panstruga R."/>
        </authorList>
    </citation>
    <scope>NUCLEOTIDE SEQUENCE [LARGE SCALE GENOMIC DNA]</scope>
    <source>
        <strain evidence="1">DH14</strain>
    </source>
</reference>
<sequence>MATPLELWNLTLTDISAICGLSLRCIMHVWTSCFLLRYFITMDLRGVKTRLAHLSLSLMIRTLKQQLLREKVMNVNVYLQSVTVQIMPKALHNTCQLRIYLRSFRSFPRPSPSPRLAPAYK</sequence>
<evidence type="ECO:0000313" key="1">
    <source>
        <dbReference type="EMBL" id="CCU83048.1"/>
    </source>
</evidence>
<gene>
    <name evidence="1" type="ORF">BGHDH14_bgh04589</name>
</gene>
<dbReference type="HOGENOM" id="CLU_2037646_0_0_1"/>
<proteinExistence type="predicted"/>
<evidence type="ECO:0000313" key="2">
    <source>
        <dbReference type="Proteomes" id="UP000015441"/>
    </source>
</evidence>
<dbReference type="OrthoDB" id="10439515at2759"/>
<protein>
    <submittedName>
        <fullName evidence="1">PQ loop repeat protein</fullName>
    </submittedName>
</protein>
<dbReference type="EMBL" id="CAUH01007471">
    <property type="protein sequence ID" value="CCU83048.1"/>
    <property type="molecule type" value="Genomic_DNA"/>
</dbReference>
<keyword evidence="2" id="KW-1185">Reference proteome</keyword>
<name>N1JIP1_BLUG1</name>
<dbReference type="InParanoid" id="N1JIP1"/>
<accession>N1JIP1</accession>